<evidence type="ECO:0000313" key="1">
    <source>
        <dbReference type="EMBL" id="GAA3360012.1"/>
    </source>
</evidence>
<organism evidence="1 2">
    <name type="scientific">Saccharopolyspora gregorii</name>
    <dbReference type="NCBI Taxonomy" id="33914"/>
    <lineage>
        <taxon>Bacteria</taxon>
        <taxon>Bacillati</taxon>
        <taxon>Actinomycetota</taxon>
        <taxon>Actinomycetes</taxon>
        <taxon>Pseudonocardiales</taxon>
        <taxon>Pseudonocardiaceae</taxon>
        <taxon>Saccharopolyspora</taxon>
    </lineage>
</organism>
<dbReference type="Proteomes" id="UP001500483">
    <property type="component" value="Unassembled WGS sequence"/>
</dbReference>
<sequence length="233" mass="24284">MPERDDVPQRALVLVVRPTPSGVDERSLRAVVRAVAERAGGPVLAAHLDQGEPSVHDVLDRLDANGASTAVLVPLALPDDRYLASWLAKAVANWRETRAGALDVRMARGPAAATGLAEAIAGLADETAPITASPAGFRSPSWSVLDVPDRHLFVCRGPRCTAHGAGPVHRALADLVRGTTAKVTPAGCFGPCNLGPLVIDHPGGTWHQHVDADGAAKLLDRRTGRRAGGAGCR</sequence>
<dbReference type="Gene3D" id="3.40.30.10">
    <property type="entry name" value="Glutaredoxin"/>
    <property type="match status" value="1"/>
</dbReference>
<dbReference type="InterPro" id="IPR036249">
    <property type="entry name" value="Thioredoxin-like_sf"/>
</dbReference>
<protein>
    <recommendedName>
        <fullName evidence="3">(2Fe-2S) ferredoxin domain-containing protein</fullName>
    </recommendedName>
</protein>
<keyword evidence="2" id="KW-1185">Reference proteome</keyword>
<dbReference type="SUPFAM" id="SSF53800">
    <property type="entry name" value="Chelatase"/>
    <property type="match status" value="1"/>
</dbReference>
<accession>A0ABP6RRH3</accession>
<gene>
    <name evidence="1" type="ORF">GCM10020366_38300</name>
</gene>
<reference evidence="2" key="1">
    <citation type="journal article" date="2019" name="Int. J. Syst. Evol. Microbiol.">
        <title>The Global Catalogue of Microorganisms (GCM) 10K type strain sequencing project: providing services to taxonomists for standard genome sequencing and annotation.</title>
        <authorList>
            <consortium name="The Broad Institute Genomics Platform"/>
            <consortium name="The Broad Institute Genome Sequencing Center for Infectious Disease"/>
            <person name="Wu L."/>
            <person name="Ma J."/>
        </authorList>
    </citation>
    <scope>NUCLEOTIDE SEQUENCE [LARGE SCALE GENOMIC DNA]</scope>
    <source>
        <strain evidence="2">JCM 9687</strain>
    </source>
</reference>
<dbReference type="EMBL" id="BAAAYK010000038">
    <property type="protein sequence ID" value="GAA3360012.1"/>
    <property type="molecule type" value="Genomic_DNA"/>
</dbReference>
<dbReference type="RefSeq" id="WP_258341563.1">
    <property type="nucleotide sequence ID" value="NZ_BAAAYK010000038.1"/>
</dbReference>
<evidence type="ECO:0000313" key="2">
    <source>
        <dbReference type="Proteomes" id="UP001500483"/>
    </source>
</evidence>
<name>A0ABP6RRH3_9PSEU</name>
<comment type="caution">
    <text evidence="1">The sequence shown here is derived from an EMBL/GenBank/DDBJ whole genome shotgun (WGS) entry which is preliminary data.</text>
</comment>
<evidence type="ECO:0008006" key="3">
    <source>
        <dbReference type="Google" id="ProtNLM"/>
    </source>
</evidence>
<dbReference type="Gene3D" id="3.40.50.1400">
    <property type="match status" value="1"/>
</dbReference>
<proteinExistence type="predicted"/>
<dbReference type="CDD" id="cd02980">
    <property type="entry name" value="TRX_Fd_family"/>
    <property type="match status" value="1"/>
</dbReference>
<dbReference type="SUPFAM" id="SSF52833">
    <property type="entry name" value="Thioredoxin-like"/>
    <property type="match status" value="1"/>
</dbReference>